<evidence type="ECO:0000256" key="5">
    <source>
        <dbReference type="ARBA" id="ARBA00022741"/>
    </source>
</evidence>
<dbReference type="FunFam" id="3.30.420.40:FF:000136">
    <property type="entry name" value="Putative fructokinase"/>
    <property type="match status" value="1"/>
</dbReference>
<keyword evidence="7" id="KW-0862">Zinc</keyword>
<evidence type="ECO:0000256" key="8">
    <source>
        <dbReference type="ARBA" id="ARBA00022840"/>
    </source>
</evidence>
<dbReference type="EMBL" id="CP058559">
    <property type="protein sequence ID" value="QNO14043.1"/>
    <property type="molecule type" value="Genomic_DNA"/>
</dbReference>
<dbReference type="InterPro" id="IPR043129">
    <property type="entry name" value="ATPase_NBD"/>
</dbReference>
<sequence>MFGAIEAGGTKFVCAVSDEELKIFERVSFPTTTPEEVLEKIFEFFDTYNDIKAIGIGSFGPIDIVEKSPTYGYITTTPKKGWNNFNFLGKMKEHYNIPIGWTTDVNAACLGEYEVGGAVDNDSCLYLTIGTGIGGGAIFNGNFIGGFGHPEMGHILIKKHPQDDFEGVCPYHGDCLEGLASGPSIEKRYGVKAQELETDHKIWEILASYLAQACVSYTLILRPEKIIIGGGVMHQPQILDLVKEQFTTLLAKYVEVPDADSYIVTPTLGDNAGITGGLLLAKNSL</sequence>
<dbReference type="Pfam" id="PF00480">
    <property type="entry name" value="ROK"/>
    <property type="match status" value="1"/>
</dbReference>
<dbReference type="GO" id="GO:0008865">
    <property type="term" value="F:fructokinase activity"/>
    <property type="evidence" value="ECO:0007669"/>
    <property type="project" value="UniProtKB-EC"/>
</dbReference>
<evidence type="ECO:0000256" key="6">
    <source>
        <dbReference type="ARBA" id="ARBA00022777"/>
    </source>
</evidence>
<evidence type="ECO:0000256" key="3">
    <source>
        <dbReference type="ARBA" id="ARBA00022679"/>
    </source>
</evidence>
<keyword evidence="6" id="KW-0418">Kinase</keyword>
<dbReference type="KEGG" id="acae:HYG86_04270"/>
<dbReference type="AlphaFoldDB" id="A0A7G9W5T1"/>
<dbReference type="Gene3D" id="3.30.420.40">
    <property type="match status" value="2"/>
</dbReference>
<keyword evidence="3" id="KW-0808">Transferase</keyword>
<protein>
    <recommendedName>
        <fullName evidence="11">fructokinase</fullName>
        <ecNumber evidence="11">2.7.1.4</ecNumber>
    </recommendedName>
</protein>
<proteinExistence type="inferred from homology"/>
<evidence type="ECO:0000256" key="12">
    <source>
        <dbReference type="ARBA" id="ARBA00048451"/>
    </source>
</evidence>
<dbReference type="InterPro" id="IPR000600">
    <property type="entry name" value="ROK"/>
</dbReference>
<comment type="cofactor">
    <cofactor evidence="1">
        <name>Mg(2+)</name>
        <dbReference type="ChEBI" id="CHEBI:18420"/>
    </cofactor>
</comment>
<evidence type="ECO:0000256" key="9">
    <source>
        <dbReference type="ARBA" id="ARBA00022842"/>
    </source>
</evidence>
<evidence type="ECO:0000313" key="14">
    <source>
        <dbReference type="Proteomes" id="UP000516160"/>
    </source>
</evidence>
<accession>A0A7G9W5T1</accession>
<dbReference type="RefSeq" id="WP_213167706.1">
    <property type="nucleotide sequence ID" value="NZ_CP058559.1"/>
</dbReference>
<dbReference type="PROSITE" id="PS01125">
    <property type="entry name" value="ROK"/>
    <property type="match status" value="1"/>
</dbReference>
<dbReference type="InterPro" id="IPR051804">
    <property type="entry name" value="Carb_Metab_Reg_Kinase/Isom"/>
</dbReference>
<dbReference type="SUPFAM" id="SSF53067">
    <property type="entry name" value="Actin-like ATPase domain"/>
    <property type="match status" value="1"/>
</dbReference>
<dbReference type="Proteomes" id="UP000516160">
    <property type="component" value="Chromosome"/>
</dbReference>
<dbReference type="GO" id="GO:0005524">
    <property type="term" value="F:ATP binding"/>
    <property type="evidence" value="ECO:0007669"/>
    <property type="project" value="UniProtKB-KW"/>
</dbReference>
<keyword evidence="9" id="KW-0460">Magnesium</keyword>
<evidence type="ECO:0000256" key="2">
    <source>
        <dbReference type="ARBA" id="ARBA00006479"/>
    </source>
</evidence>
<organism evidence="13 14">
    <name type="scientific">Alkalicella caledoniensis</name>
    <dbReference type="NCBI Taxonomy" id="2731377"/>
    <lineage>
        <taxon>Bacteria</taxon>
        <taxon>Bacillati</taxon>
        <taxon>Bacillota</taxon>
        <taxon>Clostridia</taxon>
        <taxon>Eubacteriales</taxon>
        <taxon>Proteinivoracaceae</taxon>
        <taxon>Alkalicella</taxon>
    </lineage>
</organism>
<keyword evidence="14" id="KW-1185">Reference proteome</keyword>
<comment type="catalytic activity">
    <reaction evidence="12">
        <text>D-fructose + ATP = D-fructose 6-phosphate + ADP + H(+)</text>
        <dbReference type="Rhea" id="RHEA:16125"/>
        <dbReference type="ChEBI" id="CHEBI:15378"/>
        <dbReference type="ChEBI" id="CHEBI:30616"/>
        <dbReference type="ChEBI" id="CHEBI:37721"/>
        <dbReference type="ChEBI" id="CHEBI:61527"/>
        <dbReference type="ChEBI" id="CHEBI:456216"/>
        <dbReference type="EC" id="2.7.1.4"/>
    </reaction>
</comment>
<evidence type="ECO:0000256" key="7">
    <source>
        <dbReference type="ARBA" id="ARBA00022833"/>
    </source>
</evidence>
<evidence type="ECO:0000256" key="1">
    <source>
        <dbReference type="ARBA" id="ARBA00001946"/>
    </source>
</evidence>
<keyword evidence="10" id="KW-0119">Carbohydrate metabolism</keyword>
<gene>
    <name evidence="13" type="ORF">HYG86_04270</name>
</gene>
<reference evidence="13 14" key="1">
    <citation type="submission" date="2020-07" db="EMBL/GenBank/DDBJ databases">
        <title>Alkalicella. sp. LB2 genome.</title>
        <authorList>
            <person name="Postec A."/>
            <person name="Quemeneur M."/>
        </authorList>
    </citation>
    <scope>NUCLEOTIDE SEQUENCE [LARGE SCALE GENOMIC DNA]</scope>
    <source>
        <strain evidence="13 14">LB2</strain>
    </source>
</reference>
<comment type="similarity">
    <text evidence="2">Belongs to the ROK (NagC/XylR) family.</text>
</comment>
<dbReference type="InterPro" id="IPR049874">
    <property type="entry name" value="ROK_cs"/>
</dbReference>
<keyword evidence="8" id="KW-0067">ATP-binding</keyword>
<evidence type="ECO:0000256" key="11">
    <source>
        <dbReference type="ARBA" id="ARBA00038887"/>
    </source>
</evidence>
<dbReference type="PANTHER" id="PTHR42742:SF3">
    <property type="entry name" value="FRUCTOKINASE"/>
    <property type="match status" value="1"/>
</dbReference>
<dbReference type="FunFam" id="3.30.420.40:FF:000153">
    <property type="entry name" value="Putative fructokinase"/>
    <property type="match status" value="1"/>
</dbReference>
<evidence type="ECO:0000256" key="4">
    <source>
        <dbReference type="ARBA" id="ARBA00022723"/>
    </source>
</evidence>
<name>A0A7G9W5T1_ALKCA</name>
<keyword evidence="5" id="KW-0547">Nucleotide-binding</keyword>
<dbReference type="GO" id="GO:0046872">
    <property type="term" value="F:metal ion binding"/>
    <property type="evidence" value="ECO:0007669"/>
    <property type="project" value="UniProtKB-KW"/>
</dbReference>
<evidence type="ECO:0000313" key="13">
    <source>
        <dbReference type="EMBL" id="QNO14043.1"/>
    </source>
</evidence>
<dbReference type="EC" id="2.7.1.4" evidence="11"/>
<evidence type="ECO:0000256" key="10">
    <source>
        <dbReference type="ARBA" id="ARBA00023277"/>
    </source>
</evidence>
<dbReference type="PANTHER" id="PTHR42742">
    <property type="entry name" value="TRANSCRIPTIONAL REPRESSOR MPRA"/>
    <property type="match status" value="1"/>
</dbReference>
<dbReference type="CDD" id="cd24067">
    <property type="entry name" value="ASKHA_NBD_ROK_BsFRK-like"/>
    <property type="match status" value="1"/>
</dbReference>
<keyword evidence="4" id="KW-0479">Metal-binding</keyword>